<feature type="region of interest" description="Disordered" evidence="1">
    <location>
        <begin position="59"/>
        <end position="85"/>
    </location>
</feature>
<reference evidence="2" key="2">
    <citation type="submission" date="2013-10" db="EMBL/GenBank/DDBJ databases">
        <authorList>
            <person name="Aslett M."/>
        </authorList>
    </citation>
    <scope>NUCLEOTIDE SEQUENCE [LARGE SCALE GENOMIC DNA]</scope>
    <source>
        <strain evidence="2">Weybridge</strain>
    </source>
</reference>
<feature type="compositionally biased region" description="Acidic residues" evidence="1">
    <location>
        <begin position="283"/>
        <end position="297"/>
    </location>
</feature>
<dbReference type="AlphaFoldDB" id="U6M065"/>
<accession>U6M065</accession>
<dbReference type="EMBL" id="HG719272">
    <property type="protein sequence ID" value="CDJ57406.1"/>
    <property type="molecule type" value="Genomic_DNA"/>
</dbReference>
<dbReference type="Proteomes" id="UP000030763">
    <property type="component" value="Unassembled WGS sequence"/>
</dbReference>
<evidence type="ECO:0000313" key="3">
    <source>
        <dbReference type="Proteomes" id="UP000030763"/>
    </source>
</evidence>
<name>U6M065_EIMMA</name>
<proteinExistence type="predicted"/>
<gene>
    <name evidence="2" type="ORF">EMWEY_00008290</name>
</gene>
<dbReference type="OMA" id="ELFWRRF"/>
<reference evidence="2" key="1">
    <citation type="submission" date="2013-10" db="EMBL/GenBank/DDBJ databases">
        <title>Genomic analysis of the causative agents of coccidiosis in chickens.</title>
        <authorList>
            <person name="Reid A.J."/>
            <person name="Blake D."/>
            <person name="Billington K."/>
            <person name="Browne H."/>
            <person name="Dunn M."/>
            <person name="Hung S."/>
            <person name="Kawahara F."/>
            <person name="Miranda-Saavedra D."/>
            <person name="Mourier T."/>
            <person name="Nagra H."/>
            <person name="Otto T.D."/>
            <person name="Rawlings N."/>
            <person name="Sanchez A."/>
            <person name="Sanders M."/>
            <person name="Subramaniam C."/>
            <person name="Tay Y."/>
            <person name="Dear P."/>
            <person name="Doerig C."/>
            <person name="Gruber A."/>
            <person name="Parkinson J."/>
            <person name="Shirley M."/>
            <person name="Wan K.L."/>
            <person name="Berriman M."/>
            <person name="Tomley F."/>
            <person name="Pain A."/>
        </authorList>
    </citation>
    <scope>NUCLEOTIDE SEQUENCE [LARGE SCALE GENOMIC DNA]</scope>
    <source>
        <strain evidence="2">Weybridge</strain>
    </source>
</reference>
<organism evidence="2 3">
    <name type="scientific">Eimeria maxima</name>
    <name type="common">Coccidian parasite</name>
    <dbReference type="NCBI Taxonomy" id="5804"/>
    <lineage>
        <taxon>Eukaryota</taxon>
        <taxon>Sar</taxon>
        <taxon>Alveolata</taxon>
        <taxon>Apicomplexa</taxon>
        <taxon>Conoidasida</taxon>
        <taxon>Coccidia</taxon>
        <taxon>Eucoccidiorida</taxon>
        <taxon>Eimeriorina</taxon>
        <taxon>Eimeriidae</taxon>
        <taxon>Eimeria</taxon>
    </lineage>
</organism>
<dbReference type="VEuPathDB" id="ToxoDB:EMWEY_00008290"/>
<feature type="compositionally biased region" description="Pro residues" evidence="1">
    <location>
        <begin position="72"/>
        <end position="84"/>
    </location>
</feature>
<evidence type="ECO:0000256" key="1">
    <source>
        <dbReference type="SAM" id="MobiDB-lite"/>
    </source>
</evidence>
<keyword evidence="3" id="KW-1185">Reference proteome</keyword>
<evidence type="ECO:0008006" key="4">
    <source>
        <dbReference type="Google" id="ProtNLM"/>
    </source>
</evidence>
<feature type="region of interest" description="Disordered" evidence="1">
    <location>
        <begin position="1"/>
        <end position="21"/>
    </location>
</feature>
<dbReference type="OrthoDB" id="47923at2759"/>
<sequence length="309" mass="33904">MVPSGPAGNRSTESEEPAELNLVSGPRRLVSTFSSMTSLLFTATGGWGKWLFNSASDHVSEPGAESVRRGPLNPPGSKQPPPPELQSTYAYLLRHFGDGSSHSSSATNNSNIVSTSSIDSGTNHVIRSIHSKPHPFDDNIICVDRTNVPVLSRIHLDYAQNDYSTKGPFEEPNVCMLEEATESVLPVRRTNAAVKHLYRSIAMSDASFISDMATSAPSFYANCTQNREQQVQQPEPETGIFPEKVTEELFWRRFHARVLQMVEEKQLSIHLSKVTAPTKALDDSESEEDISWEDLGSDDGVILSGDADL</sequence>
<evidence type="ECO:0000313" key="2">
    <source>
        <dbReference type="EMBL" id="CDJ57406.1"/>
    </source>
</evidence>
<dbReference type="GeneID" id="25334815"/>
<dbReference type="RefSeq" id="XP_013334054.1">
    <property type="nucleotide sequence ID" value="XM_013478600.1"/>
</dbReference>
<protein>
    <recommendedName>
        <fullName evidence="4">BSD domain-containing protein</fullName>
    </recommendedName>
</protein>
<feature type="region of interest" description="Disordered" evidence="1">
    <location>
        <begin position="277"/>
        <end position="309"/>
    </location>
</feature>